<dbReference type="SUPFAM" id="SSF52540">
    <property type="entry name" value="P-loop containing nucleoside triphosphate hydrolases"/>
    <property type="match status" value="2"/>
</dbReference>
<keyword evidence="4" id="KW-0547">Nucleotide-binding</keyword>
<feature type="domain" description="ABC transporter" evidence="6">
    <location>
        <begin position="274"/>
        <end position="508"/>
    </location>
</feature>
<comment type="similarity">
    <text evidence="2">Belongs to the ABC transporter superfamily.</text>
</comment>
<dbReference type="GO" id="GO:0055085">
    <property type="term" value="P:transmembrane transport"/>
    <property type="evidence" value="ECO:0007669"/>
    <property type="project" value="UniProtKB-ARBA"/>
</dbReference>
<evidence type="ECO:0000256" key="3">
    <source>
        <dbReference type="ARBA" id="ARBA00022448"/>
    </source>
</evidence>
<dbReference type="SMART" id="SM00382">
    <property type="entry name" value="AAA"/>
    <property type="match status" value="2"/>
</dbReference>
<dbReference type="PANTHER" id="PTHR43776">
    <property type="entry name" value="TRANSPORT ATP-BINDING PROTEIN"/>
    <property type="match status" value="1"/>
</dbReference>
<dbReference type="PROSITE" id="PS00211">
    <property type="entry name" value="ABC_TRANSPORTER_1"/>
    <property type="match status" value="2"/>
</dbReference>
<comment type="subcellular location">
    <subcellularLocation>
        <location evidence="1">Cell inner membrane</location>
        <topology evidence="1">Peripheral membrane protein</topology>
    </subcellularLocation>
</comment>
<feature type="domain" description="ABC transporter" evidence="6">
    <location>
        <begin position="4"/>
        <end position="250"/>
    </location>
</feature>
<proteinExistence type="inferred from homology"/>
<evidence type="ECO:0000259" key="6">
    <source>
        <dbReference type="PROSITE" id="PS50893"/>
    </source>
</evidence>
<evidence type="ECO:0000313" key="8">
    <source>
        <dbReference type="Proteomes" id="UP000269157"/>
    </source>
</evidence>
<dbReference type="InterPro" id="IPR013563">
    <property type="entry name" value="Oligopep_ABC_C"/>
</dbReference>
<dbReference type="GO" id="GO:0005524">
    <property type="term" value="F:ATP binding"/>
    <property type="evidence" value="ECO:0007669"/>
    <property type="project" value="UniProtKB-KW"/>
</dbReference>
<dbReference type="RefSeq" id="WP_121023730.1">
    <property type="nucleotide sequence ID" value="NZ_RCCE01000003.1"/>
</dbReference>
<dbReference type="PROSITE" id="PS50893">
    <property type="entry name" value="ABC_TRANSPORTER_2"/>
    <property type="match status" value="2"/>
</dbReference>
<organism evidence="7 8">
    <name type="scientific">Litoreibacter meonggei</name>
    <dbReference type="NCBI Taxonomy" id="1049199"/>
    <lineage>
        <taxon>Bacteria</taxon>
        <taxon>Pseudomonadati</taxon>
        <taxon>Pseudomonadota</taxon>
        <taxon>Alphaproteobacteria</taxon>
        <taxon>Rhodobacterales</taxon>
        <taxon>Roseobacteraceae</taxon>
        <taxon>Litoreibacter</taxon>
    </lineage>
</organism>
<dbReference type="CDD" id="cd03257">
    <property type="entry name" value="ABC_NikE_OppD_transporters"/>
    <property type="match status" value="2"/>
</dbReference>
<dbReference type="GO" id="GO:0016887">
    <property type="term" value="F:ATP hydrolysis activity"/>
    <property type="evidence" value="ECO:0007669"/>
    <property type="project" value="InterPro"/>
</dbReference>
<dbReference type="Gene3D" id="3.40.50.300">
    <property type="entry name" value="P-loop containing nucleotide triphosphate hydrolases"/>
    <property type="match status" value="2"/>
</dbReference>
<evidence type="ECO:0000256" key="1">
    <source>
        <dbReference type="ARBA" id="ARBA00004417"/>
    </source>
</evidence>
<reference evidence="7 8" key="1">
    <citation type="submission" date="2018-10" db="EMBL/GenBank/DDBJ databases">
        <title>Genomic Encyclopedia of Archaeal and Bacterial Type Strains, Phase II (KMG-II): from individual species to whole genera.</title>
        <authorList>
            <person name="Goeker M."/>
        </authorList>
    </citation>
    <scope>NUCLEOTIDE SEQUENCE [LARGE SCALE GENOMIC DNA]</scope>
    <source>
        <strain evidence="7 8">DSM 29466</strain>
    </source>
</reference>
<dbReference type="InterPro" id="IPR017871">
    <property type="entry name" value="ABC_transporter-like_CS"/>
</dbReference>
<keyword evidence="8" id="KW-1185">Reference proteome</keyword>
<gene>
    <name evidence="7" type="ORF">BCF46_1987</name>
</gene>
<dbReference type="InterPro" id="IPR003593">
    <property type="entry name" value="AAA+_ATPase"/>
</dbReference>
<dbReference type="InterPro" id="IPR050319">
    <property type="entry name" value="ABC_transp_ATP-bind"/>
</dbReference>
<dbReference type="OrthoDB" id="9802264at2"/>
<protein>
    <submittedName>
        <fullName evidence="7">Peptide/nickel transport system ATP-binding protein</fullName>
    </submittedName>
</protein>
<evidence type="ECO:0000256" key="2">
    <source>
        <dbReference type="ARBA" id="ARBA00005417"/>
    </source>
</evidence>
<dbReference type="InterPro" id="IPR027417">
    <property type="entry name" value="P-loop_NTPase"/>
</dbReference>
<dbReference type="Proteomes" id="UP000269157">
    <property type="component" value="Unassembled WGS sequence"/>
</dbReference>
<comment type="caution">
    <text evidence="7">The sequence shown here is derived from an EMBL/GenBank/DDBJ whole genome shotgun (WGS) entry which is preliminary data.</text>
</comment>
<dbReference type="GO" id="GO:0015833">
    <property type="term" value="P:peptide transport"/>
    <property type="evidence" value="ECO:0007669"/>
    <property type="project" value="InterPro"/>
</dbReference>
<dbReference type="PANTHER" id="PTHR43776:SF7">
    <property type="entry name" value="D,D-DIPEPTIDE TRANSPORT ATP-BINDING PROTEIN DDPF-RELATED"/>
    <property type="match status" value="1"/>
</dbReference>
<keyword evidence="5 7" id="KW-0067">ATP-binding</keyword>
<sequence length="517" mass="55959">MTLLSIENLSLSIHGLPILRDVSLSVGRGEILGVIGESGSGKSLTAFSVLQLLPSGTTCQGRINLLGEDVLTKPEPALCAMRGRDVGMVFQEPMTALNPVQTIGAQVAETILIHEPNTPKPEAMKRAAHALTRCELPQDKFPLSRYPHEMSGGQRQRVVIAMAIALQPKLLIADEPTTALDVTTQAEILDLLARLVREDDMGLMLISHDLAVVTDMADRIAIMKDGAVVEEGGADLHRTMTHPYTKALFAASSHQPDRTATPEDTPLLEVNDAIRDYTLPRTSLFGSADTFRAVDNVSFHIKRGESLGLVGESGCGKSTLTRAILGLEPLQGGTIVLDGQPVGPDARRKMQVVFQDPYGSFNPRHKVARLVSEPFHLLGRKATDAEIDEALISVGLTPADKTKYIHEFSGGQRQRIAIARALIIKPELIVLDEAVSALDVSIRAQILDLLADLSDRFGLTYLFISHDLSVVRAITDRCLVMQSGKIVEEGPTERLFTAPAHPYTQTLIAAAPTLPDL</sequence>
<dbReference type="Pfam" id="PF00005">
    <property type="entry name" value="ABC_tran"/>
    <property type="match status" value="2"/>
</dbReference>
<dbReference type="NCBIfam" id="NF008453">
    <property type="entry name" value="PRK11308.1"/>
    <property type="match status" value="2"/>
</dbReference>
<dbReference type="Pfam" id="PF08352">
    <property type="entry name" value="oligo_HPY"/>
    <property type="match status" value="1"/>
</dbReference>
<dbReference type="InterPro" id="IPR003439">
    <property type="entry name" value="ABC_transporter-like_ATP-bd"/>
</dbReference>
<dbReference type="AlphaFoldDB" id="A0A497W5S7"/>
<dbReference type="GO" id="GO:0005886">
    <property type="term" value="C:plasma membrane"/>
    <property type="evidence" value="ECO:0007669"/>
    <property type="project" value="UniProtKB-SubCell"/>
</dbReference>
<accession>A0A497W5S7</accession>
<keyword evidence="3" id="KW-0813">Transport</keyword>
<evidence type="ECO:0000256" key="5">
    <source>
        <dbReference type="ARBA" id="ARBA00022840"/>
    </source>
</evidence>
<evidence type="ECO:0000256" key="4">
    <source>
        <dbReference type="ARBA" id="ARBA00022741"/>
    </source>
</evidence>
<dbReference type="NCBIfam" id="NF007739">
    <property type="entry name" value="PRK10419.1"/>
    <property type="match status" value="2"/>
</dbReference>
<dbReference type="EMBL" id="RCCE01000003">
    <property type="protein sequence ID" value="RLJ51771.1"/>
    <property type="molecule type" value="Genomic_DNA"/>
</dbReference>
<name>A0A497W5S7_9RHOB</name>
<evidence type="ECO:0000313" key="7">
    <source>
        <dbReference type="EMBL" id="RLJ51771.1"/>
    </source>
</evidence>